<comment type="caution">
    <text evidence="1">The sequence shown here is derived from an EMBL/GenBank/DDBJ whole genome shotgun (WGS) entry which is preliminary data.</text>
</comment>
<dbReference type="RefSeq" id="WP_125018125.1">
    <property type="nucleotide sequence ID" value="NZ_RQVQ01000009.1"/>
</dbReference>
<keyword evidence="1" id="KW-0808">Transferase</keyword>
<dbReference type="AlphaFoldDB" id="A0A3P3W8T9"/>
<evidence type="ECO:0000313" key="1">
    <source>
        <dbReference type="EMBL" id="RRJ91582.1"/>
    </source>
</evidence>
<protein>
    <submittedName>
        <fullName evidence="1">Glycosyltransferase</fullName>
    </submittedName>
</protein>
<reference evidence="1 2" key="1">
    <citation type="submission" date="2018-11" db="EMBL/GenBank/DDBJ databases">
        <title>Flavobacterium sp. nov., YIM 102701-2 draft genome.</title>
        <authorList>
            <person name="Li G."/>
            <person name="Jiang Y."/>
        </authorList>
    </citation>
    <scope>NUCLEOTIDE SEQUENCE [LARGE SCALE GENOMIC DNA]</scope>
    <source>
        <strain evidence="1 2">YIM 102701-2</strain>
    </source>
</reference>
<dbReference type="EMBL" id="RQVQ01000009">
    <property type="protein sequence ID" value="RRJ91582.1"/>
    <property type="molecule type" value="Genomic_DNA"/>
</dbReference>
<dbReference type="OrthoDB" id="9807209at2"/>
<gene>
    <name evidence="1" type="ORF">EG240_05125</name>
</gene>
<evidence type="ECO:0000313" key="2">
    <source>
        <dbReference type="Proteomes" id="UP000275719"/>
    </source>
</evidence>
<dbReference type="SUPFAM" id="SSF53756">
    <property type="entry name" value="UDP-Glycosyltransferase/glycogen phosphorylase"/>
    <property type="match status" value="1"/>
</dbReference>
<organism evidence="1 2">
    <name type="scientific">Paenimyroides tangerinum</name>
    <dbReference type="NCBI Taxonomy" id="2488728"/>
    <lineage>
        <taxon>Bacteria</taxon>
        <taxon>Pseudomonadati</taxon>
        <taxon>Bacteroidota</taxon>
        <taxon>Flavobacteriia</taxon>
        <taxon>Flavobacteriales</taxon>
        <taxon>Flavobacteriaceae</taxon>
        <taxon>Paenimyroides</taxon>
    </lineage>
</organism>
<dbReference type="Proteomes" id="UP000275719">
    <property type="component" value="Unassembled WGS sequence"/>
</dbReference>
<name>A0A3P3W8T9_9FLAO</name>
<proteinExistence type="predicted"/>
<dbReference type="Pfam" id="PF13692">
    <property type="entry name" value="Glyco_trans_1_4"/>
    <property type="match status" value="1"/>
</dbReference>
<sequence length="410" mass="47862">MKSKKVLVIGFVWPEPTSSAAGWRMLQLIDFFIENQYEVHFACAAHKSDFAFVFDATQVAEHEILLNDASFDTFISELQPDAVVYDRFMIEEQFGWRVRENCKQAIQILDTEDLHFVRKAREQAFKKQEEVNYHTDEMIREVASILRCDLSLIISEMEMEMLQKQFHIPAEILMYLPFMQETISATDLEQLPNFESRTHFMFIGNFMHEPNWQTVLRLKRDIWPVLRKKLPKAEMHIFGAYPNPKALQLHKPAENFFVNGRAKDVNIEMQKHKVLLAPIPFGAGIKGKFIDAMRNRLPSVTTQLGSESMQENKLWNGFISDSDADFIEKAVLLYTEESAWETATQNGLSILNATSNKNQYSELFKNRLTDLEIHLDTYRKANLFGEILRYQTNQATKYMGLWIQEKHRKS</sequence>
<accession>A0A3P3W8T9</accession>
<keyword evidence="2" id="KW-1185">Reference proteome</keyword>
<dbReference type="GO" id="GO:0016740">
    <property type="term" value="F:transferase activity"/>
    <property type="evidence" value="ECO:0007669"/>
    <property type="project" value="UniProtKB-KW"/>
</dbReference>
<dbReference type="Gene3D" id="3.40.50.2000">
    <property type="entry name" value="Glycogen Phosphorylase B"/>
    <property type="match status" value="1"/>
</dbReference>